<reference evidence="2 3" key="1">
    <citation type="submission" date="2019-11" db="EMBL/GenBank/DDBJ databases">
        <authorList>
            <person name="Jiang L.-Q."/>
        </authorList>
    </citation>
    <scope>NUCLEOTIDE SEQUENCE [LARGE SCALE GENOMIC DNA]</scope>
    <source>
        <strain evidence="2 3">YIM 132087</strain>
    </source>
</reference>
<dbReference type="PROSITE" id="PS51819">
    <property type="entry name" value="VOC"/>
    <property type="match status" value="1"/>
</dbReference>
<protein>
    <submittedName>
        <fullName evidence="2">Glyoxalase</fullName>
    </submittedName>
</protein>
<dbReference type="SUPFAM" id="SSF54593">
    <property type="entry name" value="Glyoxalase/Bleomycin resistance protein/Dihydroxybiphenyl dioxygenase"/>
    <property type="match status" value="1"/>
</dbReference>
<dbReference type="Proteomes" id="UP000460221">
    <property type="component" value="Unassembled WGS sequence"/>
</dbReference>
<organism evidence="2 3">
    <name type="scientific">Nakamurella alba</name>
    <dbReference type="NCBI Taxonomy" id="2665158"/>
    <lineage>
        <taxon>Bacteria</taxon>
        <taxon>Bacillati</taxon>
        <taxon>Actinomycetota</taxon>
        <taxon>Actinomycetes</taxon>
        <taxon>Nakamurellales</taxon>
        <taxon>Nakamurellaceae</taxon>
        <taxon>Nakamurella</taxon>
    </lineage>
</organism>
<keyword evidence="3" id="KW-1185">Reference proteome</keyword>
<dbReference type="Gene3D" id="3.30.720.110">
    <property type="match status" value="1"/>
</dbReference>
<name>A0A7K1FGV4_9ACTN</name>
<accession>A0A7K1FGV4</accession>
<evidence type="ECO:0000313" key="2">
    <source>
        <dbReference type="EMBL" id="MTD13300.1"/>
    </source>
</evidence>
<dbReference type="InterPro" id="IPR029068">
    <property type="entry name" value="Glyas_Bleomycin-R_OHBP_Dase"/>
</dbReference>
<sequence length="143" mass="15368">MTDTEHLTGTERIGTWPALIYADAEAALTYLVEVVGFTESMVVRGDGDRPIMHAELRWPGGGGVMFGSTERGNDWTGRSRVGDSSLYLVIDDPAVVAERVLAAGWQVVRPLQETDYGSKEFGFLDPEGNAFSIGTYAGAHATG</sequence>
<dbReference type="EMBL" id="WLYK01000001">
    <property type="protein sequence ID" value="MTD13300.1"/>
    <property type="molecule type" value="Genomic_DNA"/>
</dbReference>
<feature type="domain" description="VOC" evidence="1">
    <location>
        <begin position="12"/>
        <end position="136"/>
    </location>
</feature>
<proteinExistence type="predicted"/>
<dbReference type="Pfam" id="PF00903">
    <property type="entry name" value="Glyoxalase"/>
    <property type="match status" value="1"/>
</dbReference>
<evidence type="ECO:0000259" key="1">
    <source>
        <dbReference type="PROSITE" id="PS51819"/>
    </source>
</evidence>
<dbReference type="Gene3D" id="3.30.720.120">
    <property type="match status" value="1"/>
</dbReference>
<dbReference type="AlphaFoldDB" id="A0A7K1FGV4"/>
<gene>
    <name evidence="2" type="ORF">GIS00_04970</name>
</gene>
<dbReference type="InterPro" id="IPR004360">
    <property type="entry name" value="Glyas_Fos-R_dOase_dom"/>
</dbReference>
<dbReference type="InterPro" id="IPR037523">
    <property type="entry name" value="VOC_core"/>
</dbReference>
<evidence type="ECO:0000313" key="3">
    <source>
        <dbReference type="Proteomes" id="UP000460221"/>
    </source>
</evidence>
<dbReference type="RefSeq" id="WP_154767187.1">
    <property type="nucleotide sequence ID" value="NZ_WLYK01000001.1"/>
</dbReference>
<comment type="caution">
    <text evidence="2">The sequence shown here is derived from an EMBL/GenBank/DDBJ whole genome shotgun (WGS) entry which is preliminary data.</text>
</comment>